<protein>
    <submittedName>
        <fullName evidence="1">Ribosome recycling factor family protein</fullName>
    </submittedName>
</protein>
<evidence type="ECO:0000313" key="1">
    <source>
        <dbReference type="EMBL" id="MDK2595013.1"/>
    </source>
</evidence>
<proteinExistence type="predicted"/>
<keyword evidence="2" id="KW-1185">Reference proteome</keyword>
<sequence>MLDIQLNSFIRRIEHADTLKALIKSSGAQLSRKGRSRHWRIRGDWSQLEVIVKHIQQHDEPSWQWVVEKLHCNRPKPSLEDLVSIVKHNPTMTLHQLIAQTECTLAEARRAFDEIAWD</sequence>
<name>A0ABT7EJ16_9GAMM</name>
<dbReference type="RefSeq" id="WP_211010042.1">
    <property type="nucleotide sequence ID" value="NZ_JASJUT010000003.1"/>
</dbReference>
<dbReference type="InterPro" id="IPR022253">
    <property type="entry name" value="Ribosome_recyc_fac_bac"/>
</dbReference>
<comment type="caution">
    <text evidence="1">The sequence shown here is derived from an EMBL/GenBank/DDBJ whole genome shotgun (WGS) entry which is preliminary data.</text>
</comment>
<dbReference type="EMBL" id="JASJUT010000003">
    <property type="protein sequence ID" value="MDK2595013.1"/>
    <property type="molecule type" value="Genomic_DNA"/>
</dbReference>
<dbReference type="Pfam" id="PF12614">
    <property type="entry name" value="RRF_GI"/>
    <property type="match status" value="1"/>
</dbReference>
<evidence type="ECO:0000313" key="2">
    <source>
        <dbReference type="Proteomes" id="UP001231915"/>
    </source>
</evidence>
<reference evidence="1 2" key="1">
    <citation type="submission" date="2023-05" db="EMBL/GenBank/DDBJ databases">
        <title>Pseudoalteromonas ardens sp. nov., Pseudoalteromonas obscura sp. nov., and Pseudoalteromonas umbrosa sp. nov., isolated from the coral Montipora capitata.</title>
        <authorList>
            <person name="Thomas E.M."/>
            <person name="Smith E.M."/>
            <person name="Papke E."/>
            <person name="Shlafstein M.D."/>
            <person name="Oline D.K."/>
            <person name="Videau P."/>
            <person name="Saw J.H."/>
            <person name="Strangman W.K."/>
            <person name="Ushijima B."/>
        </authorList>
    </citation>
    <scope>NUCLEOTIDE SEQUENCE [LARGE SCALE GENOMIC DNA]</scope>
    <source>
        <strain evidence="1 2">P94</strain>
    </source>
</reference>
<organism evidence="1 2">
    <name type="scientific">Pseudoalteromonas obscura</name>
    <dbReference type="NCBI Taxonomy" id="3048491"/>
    <lineage>
        <taxon>Bacteria</taxon>
        <taxon>Pseudomonadati</taxon>
        <taxon>Pseudomonadota</taxon>
        <taxon>Gammaproteobacteria</taxon>
        <taxon>Alteromonadales</taxon>
        <taxon>Pseudoalteromonadaceae</taxon>
        <taxon>Pseudoalteromonas</taxon>
    </lineage>
</organism>
<gene>
    <name evidence="1" type="ORF">QNM18_08160</name>
</gene>
<accession>A0ABT7EJ16</accession>
<dbReference type="Proteomes" id="UP001231915">
    <property type="component" value="Unassembled WGS sequence"/>
</dbReference>